<dbReference type="SUPFAM" id="SSF52540">
    <property type="entry name" value="P-loop containing nucleoside triphosphate hydrolases"/>
    <property type="match status" value="1"/>
</dbReference>
<evidence type="ECO:0000256" key="1">
    <source>
        <dbReference type="ARBA" id="ARBA00009988"/>
    </source>
</evidence>
<evidence type="ECO:0000256" key="3">
    <source>
        <dbReference type="ARBA" id="ARBA00022679"/>
    </source>
</evidence>
<dbReference type="Gene3D" id="1.25.40.10">
    <property type="entry name" value="Tetratricopeptide repeat domain"/>
    <property type="match status" value="1"/>
</dbReference>
<keyword evidence="3" id="KW-0808">Transferase</keyword>
<dbReference type="InterPro" id="IPR027417">
    <property type="entry name" value="P-loop_NTPase"/>
</dbReference>
<dbReference type="AlphaFoldDB" id="A0A150G8C9"/>
<dbReference type="EMBL" id="LSYV01000048">
    <property type="protein sequence ID" value="KXZ46102.1"/>
    <property type="molecule type" value="Genomic_DNA"/>
</dbReference>
<dbReference type="Gene3D" id="3.40.50.300">
    <property type="entry name" value="P-loop containing nucleotide triphosphate hydrolases"/>
    <property type="match status" value="1"/>
</dbReference>
<dbReference type="STRING" id="33097.A0A150G8C9"/>
<comment type="similarity">
    <text evidence="1">Belongs to the protein sulfotransferase family.</text>
</comment>
<feature type="region of interest" description="Disordered" evidence="5">
    <location>
        <begin position="60"/>
        <end position="88"/>
    </location>
</feature>
<protein>
    <recommendedName>
        <fullName evidence="2">protein-tyrosine sulfotransferase</fullName>
        <ecNumber evidence="2">2.8.2.20</ecNumber>
    </recommendedName>
</protein>
<dbReference type="Proteomes" id="UP000075714">
    <property type="component" value="Unassembled WGS sequence"/>
</dbReference>
<feature type="compositionally biased region" description="Low complexity" evidence="5">
    <location>
        <begin position="283"/>
        <end position="301"/>
    </location>
</feature>
<dbReference type="EC" id="2.8.2.20" evidence="2"/>
<dbReference type="InterPro" id="IPR026634">
    <property type="entry name" value="TPST-like"/>
</dbReference>
<name>A0A150G8C9_GONPE</name>
<gene>
    <name evidence="6" type="ORF">GPECTOR_47g379</name>
</gene>
<dbReference type="GO" id="GO:0005794">
    <property type="term" value="C:Golgi apparatus"/>
    <property type="evidence" value="ECO:0007669"/>
    <property type="project" value="UniProtKB-ARBA"/>
</dbReference>
<dbReference type="PANTHER" id="PTHR12788:SF10">
    <property type="entry name" value="PROTEIN-TYROSINE SULFOTRANSFERASE"/>
    <property type="match status" value="1"/>
</dbReference>
<evidence type="ECO:0000256" key="2">
    <source>
        <dbReference type="ARBA" id="ARBA00013262"/>
    </source>
</evidence>
<keyword evidence="7" id="KW-1185">Reference proteome</keyword>
<evidence type="ECO:0000256" key="4">
    <source>
        <dbReference type="ARBA" id="ARBA00048460"/>
    </source>
</evidence>
<dbReference type="OrthoDB" id="545675at2759"/>
<organism evidence="6 7">
    <name type="scientific">Gonium pectorale</name>
    <name type="common">Green alga</name>
    <dbReference type="NCBI Taxonomy" id="33097"/>
    <lineage>
        <taxon>Eukaryota</taxon>
        <taxon>Viridiplantae</taxon>
        <taxon>Chlorophyta</taxon>
        <taxon>core chlorophytes</taxon>
        <taxon>Chlorophyceae</taxon>
        <taxon>CS clade</taxon>
        <taxon>Chlamydomonadales</taxon>
        <taxon>Volvocaceae</taxon>
        <taxon>Gonium</taxon>
    </lineage>
</organism>
<comment type="catalytic activity">
    <reaction evidence="4">
        <text>L-tyrosyl-[protein] + 3'-phosphoadenylyl sulfate = O-sulfo-L-tyrosine-[protein] + adenosine 3',5'-bisphosphate + H(+)</text>
        <dbReference type="Rhea" id="RHEA:16801"/>
        <dbReference type="Rhea" id="RHEA-COMP:10136"/>
        <dbReference type="Rhea" id="RHEA-COMP:11688"/>
        <dbReference type="ChEBI" id="CHEBI:15378"/>
        <dbReference type="ChEBI" id="CHEBI:46858"/>
        <dbReference type="ChEBI" id="CHEBI:58339"/>
        <dbReference type="ChEBI" id="CHEBI:58343"/>
        <dbReference type="ChEBI" id="CHEBI:65286"/>
        <dbReference type="EC" id="2.8.2.20"/>
    </reaction>
</comment>
<evidence type="ECO:0000256" key="5">
    <source>
        <dbReference type="SAM" id="MobiDB-lite"/>
    </source>
</evidence>
<comment type="caution">
    <text evidence="6">The sequence shown here is derived from an EMBL/GenBank/DDBJ whole genome shotgun (WGS) entry which is preliminary data.</text>
</comment>
<reference evidence="7" key="1">
    <citation type="journal article" date="2016" name="Nat. Commun.">
        <title>The Gonium pectorale genome demonstrates co-option of cell cycle regulation during the evolution of multicellularity.</title>
        <authorList>
            <person name="Hanschen E.R."/>
            <person name="Marriage T.N."/>
            <person name="Ferris P.J."/>
            <person name="Hamaji T."/>
            <person name="Toyoda A."/>
            <person name="Fujiyama A."/>
            <person name="Neme R."/>
            <person name="Noguchi H."/>
            <person name="Minakuchi Y."/>
            <person name="Suzuki M."/>
            <person name="Kawai-Toyooka H."/>
            <person name="Smith D.R."/>
            <person name="Sparks H."/>
            <person name="Anderson J."/>
            <person name="Bakaric R."/>
            <person name="Luria V."/>
            <person name="Karger A."/>
            <person name="Kirschner M.W."/>
            <person name="Durand P.M."/>
            <person name="Michod R.E."/>
            <person name="Nozaki H."/>
            <person name="Olson B.J."/>
        </authorList>
    </citation>
    <scope>NUCLEOTIDE SEQUENCE [LARGE SCALE GENOMIC DNA]</scope>
    <source>
        <strain evidence="7">NIES-2863</strain>
    </source>
</reference>
<evidence type="ECO:0000313" key="7">
    <source>
        <dbReference type="Proteomes" id="UP000075714"/>
    </source>
</evidence>
<feature type="region of interest" description="Disordered" evidence="5">
    <location>
        <begin position="239"/>
        <end position="301"/>
    </location>
</feature>
<sequence length="490" mass="50560">MRGLRPAGQQLSPEEQQLRLEIAVVLQELNHVRPDGGSRLPEAEGHYRAVLASLDARLAERETKNPGQSALGMDPGHGPGPGPGRPAEEEQQLLLLQGSVTLRGNLAALLLDAERPEAALRELGAALRQAGTARAEELQFIPSSSSSSAGGGDADSASTFRLLCGLRFNRGKALAALGRTQEAEDAYGEAARGAVGLEPDCFAKATAAMSRLPDDLFPLVRAAVAAAEESGLTRRLLDGAASGTPVLPPPPSPLPTSGRLTDLAHQPSSGSGPPSAPPPLPLPSSSAPLPSSPPQGQAPLSLSGLAALSGEGAGGGVGPSAGGWLAGIGAAELSWLHFALAKALDQRGADADEAWRVLVQARVGGVRGLGATGRANDLQSARQPYDPALDWRQLGTIVGVFTRQLLAAVEAAGGGDPRDDSAIFVVGLPRSGSTLVETILASHPEVWGAGEDTALAPLTPEINEMLTTQVWRWGRGHRERHGYSPAYSTL</sequence>
<dbReference type="GO" id="GO:0008476">
    <property type="term" value="F:protein-tyrosine sulfotransferase activity"/>
    <property type="evidence" value="ECO:0007669"/>
    <property type="project" value="UniProtKB-EC"/>
</dbReference>
<proteinExistence type="inferred from homology"/>
<dbReference type="SUPFAM" id="SSF48452">
    <property type="entry name" value="TPR-like"/>
    <property type="match status" value="1"/>
</dbReference>
<dbReference type="Pfam" id="PF13469">
    <property type="entry name" value="Sulfotransfer_3"/>
    <property type="match status" value="1"/>
</dbReference>
<dbReference type="InterPro" id="IPR011990">
    <property type="entry name" value="TPR-like_helical_dom_sf"/>
</dbReference>
<evidence type="ECO:0000313" key="6">
    <source>
        <dbReference type="EMBL" id="KXZ46102.1"/>
    </source>
</evidence>
<feature type="compositionally biased region" description="Low complexity" evidence="5">
    <location>
        <begin position="255"/>
        <end position="273"/>
    </location>
</feature>
<dbReference type="PANTHER" id="PTHR12788">
    <property type="entry name" value="PROTEIN-TYROSINE SULFOTRANSFERASE 2"/>
    <property type="match status" value="1"/>
</dbReference>
<accession>A0A150G8C9</accession>